<dbReference type="AlphaFoldDB" id="A0A8J1TZP5"/>
<keyword evidence="4" id="KW-0539">Nucleus</keyword>
<dbReference type="GO" id="GO:0001003">
    <property type="term" value="F:RNA polymerase III type 2 promoter sequence-specific DNA binding"/>
    <property type="evidence" value="ECO:0007669"/>
    <property type="project" value="TreeGrafter"/>
</dbReference>
<evidence type="ECO:0000256" key="4">
    <source>
        <dbReference type="ARBA" id="ARBA00023242"/>
    </source>
</evidence>
<feature type="compositionally biased region" description="Polar residues" evidence="5">
    <location>
        <begin position="500"/>
        <end position="510"/>
    </location>
</feature>
<dbReference type="Gene3D" id="3.30.200.160">
    <property type="entry name" value="TFIIIC, subcomplex tauA, subunit Sfc1, barrel domain"/>
    <property type="match status" value="1"/>
</dbReference>
<evidence type="ECO:0000313" key="6">
    <source>
        <dbReference type="EMBL" id="CAH1786889.1"/>
    </source>
</evidence>
<feature type="region of interest" description="Disordered" evidence="5">
    <location>
        <begin position="423"/>
        <end position="605"/>
    </location>
</feature>
<dbReference type="GO" id="GO:0000127">
    <property type="term" value="C:transcription factor TFIIIC complex"/>
    <property type="evidence" value="ECO:0007669"/>
    <property type="project" value="InterPro"/>
</dbReference>
<feature type="compositionally biased region" description="Acidic residues" evidence="5">
    <location>
        <begin position="454"/>
        <end position="476"/>
    </location>
</feature>
<keyword evidence="7" id="KW-1185">Reference proteome</keyword>
<feature type="compositionally biased region" description="Basic and acidic residues" evidence="5">
    <location>
        <begin position="511"/>
        <end position="534"/>
    </location>
</feature>
<evidence type="ECO:0000256" key="5">
    <source>
        <dbReference type="SAM" id="MobiDB-lite"/>
    </source>
</evidence>
<feature type="compositionally biased region" description="Polar residues" evidence="5">
    <location>
        <begin position="535"/>
        <end position="547"/>
    </location>
</feature>
<dbReference type="Pfam" id="PF09734">
    <property type="entry name" value="Tau95"/>
    <property type="match status" value="1"/>
</dbReference>
<dbReference type="InterPro" id="IPR019136">
    <property type="entry name" value="TF_IIIC_su-5_HTH"/>
</dbReference>
<feature type="compositionally biased region" description="Acidic residues" evidence="5">
    <location>
        <begin position="549"/>
        <end position="569"/>
    </location>
</feature>
<evidence type="ECO:0000256" key="3">
    <source>
        <dbReference type="ARBA" id="ARBA00023163"/>
    </source>
</evidence>
<dbReference type="EMBL" id="CAIIXF020000006">
    <property type="protein sequence ID" value="CAH1786889.1"/>
    <property type="molecule type" value="Genomic_DNA"/>
</dbReference>
<gene>
    <name evidence="6" type="ORF">OFUS_LOCUS12695</name>
</gene>
<dbReference type="FunFam" id="3.30.200.160:FF:000002">
    <property type="entry name" value="Transcription factor IIIC, subunit 5"/>
    <property type="match status" value="1"/>
</dbReference>
<dbReference type="InterPro" id="IPR040454">
    <property type="entry name" value="TF_IIIC_Tfc1/Sfc1"/>
</dbReference>
<dbReference type="GO" id="GO:0006384">
    <property type="term" value="P:transcription initiation at RNA polymerase III promoter"/>
    <property type="evidence" value="ECO:0007669"/>
    <property type="project" value="InterPro"/>
</dbReference>
<dbReference type="PANTHER" id="PTHR13230:SF5">
    <property type="entry name" value="GENERAL TRANSCRIPTION FACTOR 3C POLYPEPTIDE 5"/>
    <property type="match status" value="1"/>
</dbReference>
<sequence>MEAGEKKYFCVEYPALVQNEAKAITSLRGIDIISKTYANPSKRLELYHRPQDLYCKPAVADRTSTTNLLLKVKRKKTKRPDGKDEIETKLEGIVDVTYKFRGIADFQYLPLHTDVATGQHSSVSESILTKMEDPSWLDKNVDLFLPPASFSRMDMPSDYYFKPEVKHKDSYKDPTNTMSDNFIGPSRQRRPHYTIFRSYNDQKKVPESIPVEIQEILHRKLKDGEKSEKRLRQLFEERPIWSKNAIRFQAPEILEDHYKFLLPLMSYHIMYGPWRGLWIKFGYDPNEHKEAKIYQTVDVRVKSREMIRHYNLTAKRSLYDYQRHLSVHKSRILPPMIGNLANQSKRVNTKYQESVFKFKPGFVPPYRQMFYQACDIEEEQIQKLLHSNDGMEPEKPREKDGWCMAGFCNKAREIIQEHLRKGLPPKFSEAGGDSSNPPSESTSPKPGPSSPKDDVEDLNDDIDDDDNDESDSDNEVDQIINEELQSKNKPNPEEMDNENSQENLDTSTVLNRRDTETMKLDMGDLDINERDEQIKQLTMTEDSSMSMDINEDTINEENLNEDSITEETPNDNKNDDPSNAIKDTEDAIEDVSDMNDMETEILEHL</sequence>
<dbReference type="InterPro" id="IPR041499">
    <property type="entry name" value="Tfc1/Sfc1_N"/>
</dbReference>
<dbReference type="PANTHER" id="PTHR13230">
    <property type="entry name" value="GENERAL TRANSCRIPTION FACTOR IIIC, POLYPEPTIDE 5"/>
    <property type="match status" value="1"/>
</dbReference>
<dbReference type="GO" id="GO:0005634">
    <property type="term" value="C:nucleus"/>
    <property type="evidence" value="ECO:0007669"/>
    <property type="project" value="UniProtKB-SubCell"/>
</dbReference>
<evidence type="ECO:0000313" key="7">
    <source>
        <dbReference type="Proteomes" id="UP000749559"/>
    </source>
</evidence>
<dbReference type="OrthoDB" id="5598268at2759"/>
<comment type="subcellular location">
    <subcellularLocation>
        <location evidence="1">Nucleus</location>
    </subcellularLocation>
</comment>
<keyword evidence="3" id="KW-0804">Transcription</keyword>
<dbReference type="Proteomes" id="UP000749559">
    <property type="component" value="Unassembled WGS sequence"/>
</dbReference>
<evidence type="ECO:0000256" key="1">
    <source>
        <dbReference type="ARBA" id="ARBA00004123"/>
    </source>
</evidence>
<organism evidence="6 7">
    <name type="scientific">Owenia fusiformis</name>
    <name type="common">Polychaete worm</name>
    <dbReference type="NCBI Taxonomy" id="6347"/>
    <lineage>
        <taxon>Eukaryota</taxon>
        <taxon>Metazoa</taxon>
        <taxon>Spiralia</taxon>
        <taxon>Lophotrochozoa</taxon>
        <taxon>Annelida</taxon>
        <taxon>Polychaeta</taxon>
        <taxon>Sedentaria</taxon>
        <taxon>Canalipalpata</taxon>
        <taxon>Sabellida</taxon>
        <taxon>Oweniida</taxon>
        <taxon>Oweniidae</taxon>
        <taxon>Owenia</taxon>
    </lineage>
</organism>
<evidence type="ECO:0000256" key="2">
    <source>
        <dbReference type="ARBA" id="ARBA00023125"/>
    </source>
</evidence>
<dbReference type="GO" id="GO:0001002">
    <property type="term" value="F:RNA polymerase III type 1 promoter sequence-specific DNA binding"/>
    <property type="evidence" value="ECO:0007669"/>
    <property type="project" value="TreeGrafter"/>
</dbReference>
<accession>A0A8J1TZP5</accession>
<dbReference type="Pfam" id="PF17682">
    <property type="entry name" value="Tau95_N"/>
    <property type="match status" value="1"/>
</dbReference>
<name>A0A8J1TZP5_OWEFU</name>
<dbReference type="InterPro" id="IPR042536">
    <property type="entry name" value="TFIIIC_tauA_Sfc1"/>
</dbReference>
<feature type="compositionally biased region" description="Acidic residues" evidence="5">
    <location>
        <begin position="586"/>
        <end position="605"/>
    </location>
</feature>
<comment type="caution">
    <text evidence="6">The sequence shown here is derived from an EMBL/GenBank/DDBJ whole genome shotgun (WGS) entry which is preliminary data.</text>
</comment>
<proteinExistence type="predicted"/>
<keyword evidence="2" id="KW-0238">DNA-binding</keyword>
<protein>
    <submittedName>
        <fullName evidence="6">Uncharacterized protein</fullName>
    </submittedName>
</protein>
<reference evidence="6" key="1">
    <citation type="submission" date="2022-03" db="EMBL/GenBank/DDBJ databases">
        <authorList>
            <person name="Martin C."/>
        </authorList>
    </citation>
    <scope>NUCLEOTIDE SEQUENCE</scope>
</reference>